<keyword evidence="3" id="KW-1185">Reference proteome</keyword>
<sequence>MEVWSSITGSDYYTSNLRHIKNKKGVILKGHIHRGGYIRIDFNINGNRTQSYLHRLIAEAFISNPKNKPFVNHINGIKTDNQVNNMEWVTSKENANRKVFPNPDRSRSRKVVQIGLDRNIIRIWDSLTLAQDTLNIYKSTISLCYSGKRNSAGGWYWMYYENYMKPNLNELKFDSEKFKVSSLGRVQLVNGMITQGNLQSEYLRIGRGTKKYSVHRLIALAFCPKEQGKDYVNHIDGNPANNKALNIEWVTPKENVQHAVCTGFQKQYPVKQIFNNGSFQEFSSIAEAQRVTKTYHISDVCCGLQSYAGGYHWEYIDSAIHNKS</sequence>
<dbReference type="EMBL" id="CAJVPQ010005805">
    <property type="protein sequence ID" value="CAG8675950.1"/>
    <property type="molecule type" value="Genomic_DNA"/>
</dbReference>
<dbReference type="InterPro" id="IPR036388">
    <property type="entry name" value="WH-like_DNA-bd_sf"/>
</dbReference>
<dbReference type="OrthoDB" id="447635at2759"/>
<name>A0A9N9HHH7_9GLOM</name>
<accession>A0A9N9HHH7</accession>
<dbReference type="SMART" id="SM00497">
    <property type="entry name" value="IENR1"/>
    <property type="match status" value="2"/>
</dbReference>
<dbReference type="InterPro" id="IPR003615">
    <property type="entry name" value="HNH_nuc"/>
</dbReference>
<dbReference type="Pfam" id="PF13392">
    <property type="entry name" value="HNH_3"/>
    <property type="match status" value="2"/>
</dbReference>
<reference evidence="2" key="1">
    <citation type="submission" date="2021-06" db="EMBL/GenBank/DDBJ databases">
        <authorList>
            <person name="Kallberg Y."/>
            <person name="Tangrot J."/>
            <person name="Rosling A."/>
        </authorList>
    </citation>
    <scope>NUCLEOTIDE SEQUENCE</scope>
    <source>
        <strain evidence="2">UK204</strain>
    </source>
</reference>
<evidence type="ECO:0000259" key="1">
    <source>
        <dbReference type="SMART" id="SM00507"/>
    </source>
</evidence>
<evidence type="ECO:0000313" key="3">
    <source>
        <dbReference type="Proteomes" id="UP000789570"/>
    </source>
</evidence>
<dbReference type="SUPFAM" id="SSF54060">
    <property type="entry name" value="His-Me finger endonucleases"/>
    <property type="match status" value="2"/>
</dbReference>
<dbReference type="AlphaFoldDB" id="A0A9N9HHH7"/>
<organism evidence="2 3">
    <name type="scientific">Funneliformis caledonium</name>
    <dbReference type="NCBI Taxonomy" id="1117310"/>
    <lineage>
        <taxon>Eukaryota</taxon>
        <taxon>Fungi</taxon>
        <taxon>Fungi incertae sedis</taxon>
        <taxon>Mucoromycota</taxon>
        <taxon>Glomeromycotina</taxon>
        <taxon>Glomeromycetes</taxon>
        <taxon>Glomerales</taxon>
        <taxon>Glomeraceae</taxon>
        <taxon>Funneliformis</taxon>
    </lineage>
</organism>
<evidence type="ECO:0000313" key="2">
    <source>
        <dbReference type="EMBL" id="CAG8675950.1"/>
    </source>
</evidence>
<dbReference type="SMART" id="SM00507">
    <property type="entry name" value="HNHc"/>
    <property type="match status" value="2"/>
</dbReference>
<dbReference type="Gene3D" id="3.90.75.20">
    <property type="match status" value="2"/>
</dbReference>
<gene>
    <name evidence="2" type="ORF">FCALED_LOCUS12252</name>
</gene>
<feature type="domain" description="HNH nuclease" evidence="1">
    <location>
        <begin position="47"/>
        <end position="95"/>
    </location>
</feature>
<dbReference type="InterPro" id="IPR044925">
    <property type="entry name" value="His-Me_finger_sf"/>
</dbReference>
<dbReference type="SUPFAM" id="SSF64496">
    <property type="entry name" value="DNA-binding domain of intron-encoded endonucleases"/>
    <property type="match status" value="1"/>
</dbReference>
<dbReference type="InterPro" id="IPR003647">
    <property type="entry name" value="Intron_nuc_1_rpt"/>
</dbReference>
<feature type="domain" description="HNH nuclease" evidence="1">
    <location>
        <begin position="208"/>
        <end position="256"/>
    </location>
</feature>
<proteinExistence type="predicted"/>
<dbReference type="Proteomes" id="UP000789570">
    <property type="component" value="Unassembled WGS sequence"/>
</dbReference>
<comment type="caution">
    <text evidence="2">The sequence shown here is derived from an EMBL/GenBank/DDBJ whole genome shotgun (WGS) entry which is preliminary data.</text>
</comment>
<protein>
    <submittedName>
        <fullName evidence="2">1392_t:CDS:1</fullName>
    </submittedName>
</protein>
<dbReference type="Gene3D" id="1.10.10.10">
    <property type="entry name" value="Winged helix-like DNA-binding domain superfamily/Winged helix DNA-binding domain"/>
    <property type="match status" value="2"/>
</dbReference>